<protein>
    <submittedName>
        <fullName evidence="1">Uncharacterized protein</fullName>
    </submittedName>
</protein>
<evidence type="ECO:0000313" key="2">
    <source>
        <dbReference type="Proteomes" id="UP000527355"/>
    </source>
</evidence>
<organism evidence="1 2">
    <name type="scientific">Myotis myotis</name>
    <name type="common">Greater mouse-eared bat</name>
    <name type="synonym">Vespertilio myotis</name>
    <dbReference type="NCBI Taxonomy" id="51298"/>
    <lineage>
        <taxon>Eukaryota</taxon>
        <taxon>Metazoa</taxon>
        <taxon>Chordata</taxon>
        <taxon>Craniata</taxon>
        <taxon>Vertebrata</taxon>
        <taxon>Euteleostomi</taxon>
        <taxon>Mammalia</taxon>
        <taxon>Eutheria</taxon>
        <taxon>Laurasiatheria</taxon>
        <taxon>Chiroptera</taxon>
        <taxon>Yangochiroptera</taxon>
        <taxon>Vespertilionidae</taxon>
        <taxon>Myotis</taxon>
    </lineage>
</organism>
<dbReference type="Proteomes" id="UP000527355">
    <property type="component" value="Unassembled WGS sequence"/>
</dbReference>
<reference evidence="1 2" key="1">
    <citation type="journal article" date="2020" name="Nature">
        <title>Six reference-quality genomes reveal evolution of bat adaptations.</title>
        <authorList>
            <person name="Jebb D."/>
            <person name="Huang Z."/>
            <person name="Pippel M."/>
            <person name="Hughes G.M."/>
            <person name="Lavrichenko K."/>
            <person name="Devanna P."/>
            <person name="Winkler S."/>
            <person name="Jermiin L.S."/>
            <person name="Skirmuntt E.C."/>
            <person name="Katzourakis A."/>
            <person name="Burkitt-Gray L."/>
            <person name="Ray D.A."/>
            <person name="Sullivan K.A.M."/>
            <person name="Roscito J.G."/>
            <person name="Kirilenko B.M."/>
            <person name="Davalos L.M."/>
            <person name="Corthals A.P."/>
            <person name="Power M.L."/>
            <person name="Jones G."/>
            <person name="Ransome R.D."/>
            <person name="Dechmann D.K.N."/>
            <person name="Locatelli A.G."/>
            <person name="Puechmaille S.J."/>
            <person name="Fedrigo O."/>
            <person name="Jarvis E.D."/>
            <person name="Hiller M."/>
            <person name="Vernes S.C."/>
            <person name="Myers E.W."/>
            <person name="Teeling E.C."/>
        </authorList>
    </citation>
    <scope>NUCLEOTIDE SEQUENCE [LARGE SCALE GENOMIC DNA]</scope>
    <source>
        <strain evidence="1">MMyoMyo1</strain>
        <tissue evidence="1">Flight muscle</tissue>
    </source>
</reference>
<dbReference type="EMBL" id="JABWUV010000003">
    <property type="protein sequence ID" value="KAF6369289.1"/>
    <property type="molecule type" value="Genomic_DNA"/>
</dbReference>
<accession>A0A7J7Z595</accession>
<name>A0A7J7Z595_MYOMY</name>
<comment type="caution">
    <text evidence="1">The sequence shown here is derived from an EMBL/GenBank/DDBJ whole genome shotgun (WGS) entry which is preliminary data.</text>
</comment>
<gene>
    <name evidence="1" type="ORF">mMyoMyo1_010656</name>
</gene>
<dbReference type="AlphaFoldDB" id="A0A7J7Z595"/>
<keyword evidence="2" id="KW-1185">Reference proteome</keyword>
<evidence type="ECO:0000313" key="1">
    <source>
        <dbReference type="EMBL" id="KAF6369289.1"/>
    </source>
</evidence>
<sequence length="139" mass="14961">MMHTDHQGADVKRRSCSATPTLTLWDPLGDVGEPVLAQSPQALQARPRGPTCQRDPAHSAGALRAMAQPQVWPAREGPTTGWLQGVAGPSCPVPPRWPPSNYLSKCTNPCTGLLVILINGEDSRADEVIAEPYFNLVEL</sequence>
<proteinExistence type="predicted"/>